<proteinExistence type="predicted"/>
<protein>
    <submittedName>
        <fullName evidence="2">CBS domain containing protein</fullName>
    </submittedName>
</protein>
<accession>S7UL95</accession>
<reference evidence="2 3" key="1">
    <citation type="journal article" date="2013" name="Genome Announc.">
        <title>Draft genome sequences for three mercury-methylating, sulfate-reducing bacteria.</title>
        <authorList>
            <person name="Brown S.D."/>
            <person name="Hurt R.A.Jr."/>
            <person name="Gilmour C.C."/>
            <person name="Elias D.A."/>
        </authorList>
    </citation>
    <scope>NUCLEOTIDE SEQUENCE [LARGE SCALE GENOMIC DNA]</scope>
    <source>
        <strain evidence="2 3">DSM 16529</strain>
    </source>
</reference>
<comment type="caution">
    <text evidence="2">The sequence shown here is derived from an EMBL/GenBank/DDBJ whole genome shotgun (WGS) entry which is preliminary data.</text>
</comment>
<organism evidence="2 3">
    <name type="scientific">Alkalidesulfovibrio alkalitolerans DSM 16529</name>
    <dbReference type="NCBI Taxonomy" id="1121439"/>
    <lineage>
        <taxon>Bacteria</taxon>
        <taxon>Pseudomonadati</taxon>
        <taxon>Thermodesulfobacteriota</taxon>
        <taxon>Desulfovibrionia</taxon>
        <taxon>Desulfovibrionales</taxon>
        <taxon>Desulfovibrionaceae</taxon>
        <taxon>Alkalidesulfovibrio</taxon>
    </lineage>
</organism>
<dbReference type="RefSeq" id="WP_020887243.1">
    <property type="nucleotide sequence ID" value="NZ_ATHI01000026.1"/>
</dbReference>
<dbReference type="eggNOG" id="COG0517">
    <property type="taxonomic scope" value="Bacteria"/>
</dbReference>
<evidence type="ECO:0000259" key="1">
    <source>
        <dbReference type="Pfam" id="PF00571"/>
    </source>
</evidence>
<evidence type="ECO:0000313" key="2">
    <source>
        <dbReference type="EMBL" id="EPR33108.1"/>
    </source>
</evidence>
<dbReference type="Proteomes" id="UP000014975">
    <property type="component" value="Unassembled WGS sequence"/>
</dbReference>
<evidence type="ECO:0000313" key="3">
    <source>
        <dbReference type="Proteomes" id="UP000014975"/>
    </source>
</evidence>
<dbReference type="PATRIC" id="fig|1121439.3.peg.1906"/>
<dbReference type="Gene3D" id="3.10.580.10">
    <property type="entry name" value="CBS-domain"/>
    <property type="match status" value="1"/>
</dbReference>
<dbReference type="SUPFAM" id="SSF54631">
    <property type="entry name" value="CBS-domain pair"/>
    <property type="match status" value="1"/>
</dbReference>
<name>S7UL95_9BACT</name>
<dbReference type="STRING" id="1121439.dsat_0549"/>
<dbReference type="EMBL" id="ATHI01000026">
    <property type="protein sequence ID" value="EPR33108.1"/>
    <property type="molecule type" value="Genomic_DNA"/>
</dbReference>
<dbReference type="AlphaFoldDB" id="S7UL95"/>
<dbReference type="InterPro" id="IPR000644">
    <property type="entry name" value="CBS_dom"/>
</dbReference>
<dbReference type="InterPro" id="IPR046342">
    <property type="entry name" value="CBS_dom_sf"/>
</dbReference>
<keyword evidence="3" id="KW-1185">Reference proteome</keyword>
<feature type="domain" description="CBS" evidence="1">
    <location>
        <begin position="132"/>
        <end position="176"/>
    </location>
</feature>
<dbReference type="Pfam" id="PF00571">
    <property type="entry name" value="CBS"/>
    <property type="match status" value="1"/>
</dbReference>
<gene>
    <name evidence="2" type="ORF">dsat_0549</name>
</gene>
<sequence length="185" mass="20958">MMNGTVKDFMVPIGKFPMISDTATFAGAVMALDRAQEEYLSGKREQRILLVRDEDNKIVGKLSPIDVVRGLEPDYDKLVDEQASALVGNFDYVIQTMKNQVTLWSKPLDDLCSTAKDMLVRDFVSNPSQSQIIGAEESLNAAFHRFVMFKHDSLFVMDGQKLVGLIRFSDVYKEISRRIKEVCRL</sequence>